<dbReference type="AlphaFoldDB" id="A0A1X6NAC4"/>
<evidence type="ECO:0000313" key="6">
    <source>
        <dbReference type="Proteomes" id="UP000194127"/>
    </source>
</evidence>
<evidence type="ECO:0000256" key="3">
    <source>
        <dbReference type="SAM" id="MobiDB-lite"/>
    </source>
</evidence>
<sequence length="536" mass="58902">MSGQQLPLIGTRINHSGFLGTVRFAGNVHDTSGVWLGVEWDDPHRGKHDGVKDGVRYFSCLVPNSGSFIRPSPTISYGRSFLTAMYAKYIEMPHGEALEKLILGSSHGAIEVEAVGLDRIRSKLARLERLREVSLDGESVAAADPPGAVADTCSGMRGLDLSKNLIPSWDVVAQVTSELPHLRALALNQNRLRPVTNRVLAASAFRNLRELQLNATLTTWVDMQLATSAMPVLETVEMGYNRLESLSPGSDDDSGAPPSVPPLRELNFDSNGLHSWPAVCHALRPYTTLQRLVLPSNCVETIEPLADLSQSPIAGLKHLSLSFNRLSAWSDIDRLPLWCPVLESLALAGNPVTEGIAHARQFAIARIPSLTSLDAAPISNKERVDSELFYLSYVSKHGPLDEDALCREHPRWRALCEKHGRPDHTPAAPRDRPDTLSSRLIQVNVRQCVDGLSKGPNTTTTGPAMALRVLPTMSMRTFSMKVAKSFKIPRAAQASLRIRLQMPDDHLALVDQDDTHDLDWWGVDNNADIYISLEQT</sequence>
<dbReference type="STRING" id="670580.A0A1X6NAC4"/>
<evidence type="ECO:0000259" key="4">
    <source>
        <dbReference type="PROSITE" id="PS50245"/>
    </source>
</evidence>
<feature type="domain" description="CAP-Gly" evidence="4">
    <location>
        <begin position="26"/>
        <end position="70"/>
    </location>
</feature>
<keyword evidence="2" id="KW-0677">Repeat</keyword>
<dbReference type="InterPro" id="IPR001611">
    <property type="entry name" value="Leu-rich_rpt"/>
</dbReference>
<proteinExistence type="predicted"/>
<reference evidence="5 6" key="1">
    <citation type="submission" date="2017-04" db="EMBL/GenBank/DDBJ databases">
        <title>Genome Sequence of the Model Brown-Rot Fungus Postia placenta SB12.</title>
        <authorList>
            <consortium name="DOE Joint Genome Institute"/>
            <person name="Gaskell J."/>
            <person name="Kersten P."/>
            <person name="Larrondo L.F."/>
            <person name="Canessa P."/>
            <person name="Martinez D."/>
            <person name="Hibbett D."/>
            <person name="Schmoll M."/>
            <person name="Kubicek C.P."/>
            <person name="Martinez A.T."/>
            <person name="Yadav J."/>
            <person name="Master E."/>
            <person name="Magnuson J.K."/>
            <person name="James T."/>
            <person name="Yaver D."/>
            <person name="Berka R."/>
            <person name="Labutti K."/>
            <person name="Lipzen A."/>
            <person name="Aerts A."/>
            <person name="Barry K."/>
            <person name="Henrissat B."/>
            <person name="Blanchette R."/>
            <person name="Grigoriev I."/>
            <person name="Cullen D."/>
        </authorList>
    </citation>
    <scope>NUCLEOTIDE SEQUENCE [LARGE SCALE GENOMIC DNA]</scope>
    <source>
        <strain evidence="5 6">MAD-698-R-SB12</strain>
    </source>
</reference>
<evidence type="ECO:0000256" key="1">
    <source>
        <dbReference type="ARBA" id="ARBA00022614"/>
    </source>
</evidence>
<dbReference type="Pfam" id="PF01302">
    <property type="entry name" value="CAP_GLY"/>
    <property type="match status" value="1"/>
</dbReference>
<accession>A0A1X6NAC4</accession>
<keyword evidence="1" id="KW-0433">Leucine-rich repeat</keyword>
<keyword evidence="6" id="KW-1185">Reference proteome</keyword>
<dbReference type="OrthoDB" id="5273213at2759"/>
<dbReference type="PROSITE" id="PS00845">
    <property type="entry name" value="CAP_GLY_1"/>
    <property type="match status" value="1"/>
</dbReference>
<dbReference type="PROSITE" id="PS51450">
    <property type="entry name" value="LRR"/>
    <property type="match status" value="1"/>
</dbReference>
<dbReference type="SUPFAM" id="SSF74924">
    <property type="entry name" value="Cap-Gly domain"/>
    <property type="match status" value="1"/>
</dbReference>
<dbReference type="RefSeq" id="XP_024342392.1">
    <property type="nucleotide sequence ID" value="XM_024484649.1"/>
</dbReference>
<dbReference type="Proteomes" id="UP000194127">
    <property type="component" value="Unassembled WGS sequence"/>
</dbReference>
<feature type="region of interest" description="Disordered" evidence="3">
    <location>
        <begin position="243"/>
        <end position="264"/>
    </location>
</feature>
<dbReference type="EMBL" id="KZ110593">
    <property type="protein sequence ID" value="OSX65598.1"/>
    <property type="molecule type" value="Genomic_DNA"/>
</dbReference>
<evidence type="ECO:0000313" key="5">
    <source>
        <dbReference type="EMBL" id="OSX65598.1"/>
    </source>
</evidence>
<evidence type="ECO:0000256" key="2">
    <source>
        <dbReference type="ARBA" id="ARBA00022737"/>
    </source>
</evidence>
<dbReference type="Gene3D" id="3.80.10.10">
    <property type="entry name" value="Ribonuclease Inhibitor"/>
    <property type="match status" value="2"/>
</dbReference>
<dbReference type="PROSITE" id="PS50245">
    <property type="entry name" value="CAP_GLY_2"/>
    <property type="match status" value="1"/>
</dbReference>
<dbReference type="InterPro" id="IPR032675">
    <property type="entry name" value="LRR_dom_sf"/>
</dbReference>
<protein>
    <recommendedName>
        <fullName evidence="4">CAP-Gly domain-containing protein</fullName>
    </recommendedName>
</protein>
<organism evidence="5 6">
    <name type="scientific">Postia placenta MAD-698-R-SB12</name>
    <dbReference type="NCBI Taxonomy" id="670580"/>
    <lineage>
        <taxon>Eukaryota</taxon>
        <taxon>Fungi</taxon>
        <taxon>Dikarya</taxon>
        <taxon>Basidiomycota</taxon>
        <taxon>Agaricomycotina</taxon>
        <taxon>Agaricomycetes</taxon>
        <taxon>Polyporales</taxon>
        <taxon>Adustoporiaceae</taxon>
        <taxon>Rhodonia</taxon>
    </lineage>
</organism>
<dbReference type="GeneID" id="36329598"/>
<dbReference type="Gene3D" id="2.30.30.190">
    <property type="entry name" value="CAP Gly-rich-like domain"/>
    <property type="match status" value="1"/>
</dbReference>
<dbReference type="PANTHER" id="PTHR18849:SF0">
    <property type="entry name" value="CILIA- AND FLAGELLA-ASSOCIATED PROTEIN 410-RELATED"/>
    <property type="match status" value="1"/>
</dbReference>
<dbReference type="InterPro" id="IPR036859">
    <property type="entry name" value="CAP-Gly_dom_sf"/>
</dbReference>
<gene>
    <name evidence="5" type="ORF">POSPLADRAFT_1136159</name>
</gene>
<dbReference type="PANTHER" id="PTHR18849">
    <property type="entry name" value="LEUCINE RICH REPEAT PROTEIN"/>
    <property type="match status" value="1"/>
</dbReference>
<dbReference type="SMART" id="SM01052">
    <property type="entry name" value="CAP_GLY"/>
    <property type="match status" value="1"/>
</dbReference>
<name>A0A1X6NAC4_9APHY</name>
<dbReference type="InterPro" id="IPR000938">
    <property type="entry name" value="CAP-Gly_domain"/>
</dbReference>
<dbReference type="SUPFAM" id="SSF52047">
    <property type="entry name" value="RNI-like"/>
    <property type="match status" value="1"/>
</dbReference>